<dbReference type="EMBL" id="KZ678156">
    <property type="protein sequence ID" value="PSN59430.1"/>
    <property type="molecule type" value="Genomic_DNA"/>
</dbReference>
<sequence>MGPRACARLPLGLTASLHGVGGASVTAMSCISRPVSAADIKTPMIWCRSDSAEELHLSSGAPFDTVETDMSAAPVFGECREMVWFHLIEQCSSILPRLCASVFGRARQFGSSD</sequence>
<gene>
    <name evidence="2" type="ORF">BS50DRAFT_231271</name>
</gene>
<proteinExistence type="predicted"/>
<feature type="signal peptide" evidence="1">
    <location>
        <begin position="1"/>
        <end position="22"/>
    </location>
</feature>
<name>A0A2T2N1Y9_CORCC</name>
<dbReference type="PROSITE" id="PS51257">
    <property type="entry name" value="PROKAR_LIPOPROTEIN"/>
    <property type="match status" value="1"/>
</dbReference>
<organism evidence="2 3">
    <name type="scientific">Corynespora cassiicola Philippines</name>
    <dbReference type="NCBI Taxonomy" id="1448308"/>
    <lineage>
        <taxon>Eukaryota</taxon>
        <taxon>Fungi</taxon>
        <taxon>Dikarya</taxon>
        <taxon>Ascomycota</taxon>
        <taxon>Pezizomycotina</taxon>
        <taxon>Dothideomycetes</taxon>
        <taxon>Pleosporomycetidae</taxon>
        <taxon>Pleosporales</taxon>
        <taxon>Corynesporascaceae</taxon>
        <taxon>Corynespora</taxon>
    </lineage>
</organism>
<evidence type="ECO:0008006" key="4">
    <source>
        <dbReference type="Google" id="ProtNLM"/>
    </source>
</evidence>
<keyword evidence="1" id="KW-0732">Signal</keyword>
<protein>
    <recommendedName>
        <fullName evidence="4">Ig-like domain-containing protein</fullName>
    </recommendedName>
</protein>
<reference evidence="2 3" key="1">
    <citation type="journal article" date="2018" name="Front. Microbiol.">
        <title>Genome-Wide Analysis of Corynespora cassiicola Leaf Fall Disease Putative Effectors.</title>
        <authorList>
            <person name="Lopez D."/>
            <person name="Ribeiro S."/>
            <person name="Label P."/>
            <person name="Fumanal B."/>
            <person name="Venisse J.S."/>
            <person name="Kohler A."/>
            <person name="de Oliveira R.R."/>
            <person name="Labutti K."/>
            <person name="Lipzen A."/>
            <person name="Lail K."/>
            <person name="Bauer D."/>
            <person name="Ohm R.A."/>
            <person name="Barry K.W."/>
            <person name="Spatafora J."/>
            <person name="Grigoriev I.V."/>
            <person name="Martin F.M."/>
            <person name="Pujade-Renaud V."/>
        </authorList>
    </citation>
    <scope>NUCLEOTIDE SEQUENCE [LARGE SCALE GENOMIC DNA]</scope>
    <source>
        <strain evidence="2 3">Philippines</strain>
    </source>
</reference>
<accession>A0A2T2N1Y9</accession>
<dbReference type="Proteomes" id="UP000240883">
    <property type="component" value="Unassembled WGS sequence"/>
</dbReference>
<evidence type="ECO:0000313" key="3">
    <source>
        <dbReference type="Proteomes" id="UP000240883"/>
    </source>
</evidence>
<dbReference type="AlphaFoldDB" id="A0A2T2N1Y9"/>
<feature type="chain" id="PRO_5015394886" description="Ig-like domain-containing protein" evidence="1">
    <location>
        <begin position="23"/>
        <end position="113"/>
    </location>
</feature>
<evidence type="ECO:0000313" key="2">
    <source>
        <dbReference type="EMBL" id="PSN59430.1"/>
    </source>
</evidence>
<keyword evidence="3" id="KW-1185">Reference proteome</keyword>
<evidence type="ECO:0000256" key="1">
    <source>
        <dbReference type="SAM" id="SignalP"/>
    </source>
</evidence>